<feature type="domain" description="Pyruvate carboxyltransferase" evidence="6">
    <location>
        <begin position="11"/>
        <end position="277"/>
    </location>
</feature>
<evidence type="ECO:0000256" key="5">
    <source>
        <dbReference type="RuleBase" id="RU003523"/>
    </source>
</evidence>
<protein>
    <submittedName>
        <fullName evidence="7">Hydroxymethylglutaryl-CoA lyase</fullName>
        <ecNumber evidence="7">4.1.3.4</ecNumber>
    </submittedName>
</protein>
<evidence type="ECO:0000256" key="4">
    <source>
        <dbReference type="ARBA" id="ARBA00023239"/>
    </source>
</evidence>
<comment type="similarity">
    <text evidence="1">Belongs to the HMG-CoA lyase family.</text>
</comment>
<dbReference type="RefSeq" id="WP_181551268.1">
    <property type="nucleotide sequence ID" value="NZ_JACDUS010000004.1"/>
</dbReference>
<comment type="caution">
    <text evidence="7">The sequence shown here is derived from an EMBL/GenBank/DDBJ whole genome shotgun (WGS) entry which is preliminary data.</text>
</comment>
<evidence type="ECO:0000256" key="2">
    <source>
        <dbReference type="ARBA" id="ARBA00022679"/>
    </source>
</evidence>
<dbReference type="InterPro" id="IPR013785">
    <property type="entry name" value="Aldolase_TIM"/>
</dbReference>
<dbReference type="PANTHER" id="PTHR42738:SF7">
    <property type="entry name" value="HYDROXYMETHYLGLUTARYL-COA LYASE"/>
    <property type="match status" value="1"/>
</dbReference>
<dbReference type="EMBL" id="JACDUS010000004">
    <property type="protein sequence ID" value="MBA2881627.1"/>
    <property type="molecule type" value="Genomic_DNA"/>
</dbReference>
<evidence type="ECO:0000256" key="3">
    <source>
        <dbReference type="ARBA" id="ARBA00022723"/>
    </source>
</evidence>
<proteinExistence type="inferred from homology"/>
<dbReference type="GO" id="GO:0004419">
    <property type="term" value="F:hydroxymethylglutaryl-CoA lyase activity"/>
    <property type="evidence" value="ECO:0007669"/>
    <property type="project" value="UniProtKB-EC"/>
</dbReference>
<dbReference type="EC" id="4.1.3.4" evidence="7"/>
<dbReference type="PANTHER" id="PTHR42738">
    <property type="entry name" value="HYDROXYMETHYLGLUTARYL-COA LYASE"/>
    <property type="match status" value="1"/>
</dbReference>
<organism evidence="7 8">
    <name type="scientific">Desulfosalsimonas propionicica</name>
    <dbReference type="NCBI Taxonomy" id="332175"/>
    <lineage>
        <taxon>Bacteria</taxon>
        <taxon>Pseudomonadati</taxon>
        <taxon>Thermodesulfobacteriota</taxon>
        <taxon>Desulfobacteria</taxon>
        <taxon>Desulfobacterales</taxon>
        <taxon>Desulfosalsimonadaceae</taxon>
        <taxon>Desulfosalsimonas</taxon>
    </lineage>
</organism>
<accession>A0A7W0HKV4</accession>
<dbReference type="AlphaFoldDB" id="A0A7W0HKV4"/>
<keyword evidence="8" id="KW-1185">Reference proteome</keyword>
<sequence length="302" mass="31670">MHSAQTDKPDVIIREVALRDGLQSEPGFVATGDKLRLIRALAAAGVVFLETTSFVSPRAIPQLKDARELMARVPRDLLCHEVMVPNIRGARAAADAGADRLIVFVSASETHNRKNVGCSIEQSMADLGAISGLAAGGNMAVAAAIATAFGCPYEGRVDKSAVLAIARRFVHEGADRITLADTTGMANPKQITETVAFFKDHLPHTQICLHLHNNRGLAAANLYAGYLAGIEMFDTSLGGIGGCPNVPMAAGNLATEDVANMFEAMGVRTGMDINGLIRAAGLLENILGRALPGQVMKSGTSA</sequence>
<dbReference type="GO" id="GO:0046872">
    <property type="term" value="F:metal ion binding"/>
    <property type="evidence" value="ECO:0007669"/>
    <property type="project" value="UniProtKB-KW"/>
</dbReference>
<evidence type="ECO:0000256" key="1">
    <source>
        <dbReference type="ARBA" id="ARBA00009405"/>
    </source>
</evidence>
<dbReference type="Gene3D" id="3.20.20.70">
    <property type="entry name" value="Aldolase class I"/>
    <property type="match status" value="1"/>
</dbReference>
<comment type="similarity">
    <text evidence="5">Belongs to the alpha-IPM synthase/homocitrate synthase family.</text>
</comment>
<dbReference type="NCBIfam" id="NF004283">
    <property type="entry name" value="PRK05692.1"/>
    <property type="match status" value="1"/>
</dbReference>
<keyword evidence="3" id="KW-0479">Metal-binding</keyword>
<reference evidence="7 8" key="1">
    <citation type="submission" date="2020-07" db="EMBL/GenBank/DDBJ databases">
        <title>Genomic Encyclopedia of Type Strains, Phase IV (KMG-IV): sequencing the most valuable type-strain genomes for metagenomic binning, comparative biology and taxonomic classification.</title>
        <authorList>
            <person name="Goeker M."/>
        </authorList>
    </citation>
    <scope>NUCLEOTIDE SEQUENCE [LARGE SCALE GENOMIC DNA]</scope>
    <source>
        <strain evidence="7 8">DSM 17721</strain>
    </source>
</reference>
<dbReference type="SUPFAM" id="SSF51569">
    <property type="entry name" value="Aldolase"/>
    <property type="match status" value="1"/>
</dbReference>
<evidence type="ECO:0000313" key="7">
    <source>
        <dbReference type="EMBL" id="MBA2881627.1"/>
    </source>
</evidence>
<keyword evidence="4 7" id="KW-0456">Lyase</keyword>
<dbReference type="GO" id="GO:0046951">
    <property type="term" value="P:ketone body biosynthetic process"/>
    <property type="evidence" value="ECO:0007669"/>
    <property type="project" value="TreeGrafter"/>
</dbReference>
<dbReference type="GO" id="GO:0046912">
    <property type="term" value="F:acyltransferase activity, acyl groups converted into alkyl on transfer"/>
    <property type="evidence" value="ECO:0007669"/>
    <property type="project" value="InterPro"/>
</dbReference>
<keyword evidence="2 5" id="KW-0808">Transferase</keyword>
<gene>
    <name evidence="7" type="ORF">HNR65_001954</name>
</gene>
<evidence type="ECO:0000259" key="6">
    <source>
        <dbReference type="PROSITE" id="PS50991"/>
    </source>
</evidence>
<dbReference type="CDD" id="cd07938">
    <property type="entry name" value="DRE_TIM_HMGL"/>
    <property type="match status" value="1"/>
</dbReference>
<dbReference type="Pfam" id="PF00682">
    <property type="entry name" value="HMGL-like"/>
    <property type="match status" value="1"/>
</dbReference>
<dbReference type="PROSITE" id="PS50991">
    <property type="entry name" value="PYR_CT"/>
    <property type="match status" value="1"/>
</dbReference>
<dbReference type="PROSITE" id="PS00815">
    <property type="entry name" value="AIPM_HOMOCIT_SYNTH_1"/>
    <property type="match status" value="1"/>
</dbReference>
<name>A0A7W0HKV4_9BACT</name>
<dbReference type="Proteomes" id="UP000525298">
    <property type="component" value="Unassembled WGS sequence"/>
</dbReference>
<dbReference type="InterPro" id="IPR002034">
    <property type="entry name" value="AIPM/Hcit_synth_CS"/>
</dbReference>
<dbReference type="InterPro" id="IPR000891">
    <property type="entry name" value="PYR_CT"/>
</dbReference>
<dbReference type="InterPro" id="IPR043594">
    <property type="entry name" value="HMGL"/>
</dbReference>
<evidence type="ECO:0000313" key="8">
    <source>
        <dbReference type="Proteomes" id="UP000525298"/>
    </source>
</evidence>
<dbReference type="GO" id="GO:0006552">
    <property type="term" value="P:L-leucine catabolic process"/>
    <property type="evidence" value="ECO:0007669"/>
    <property type="project" value="TreeGrafter"/>
</dbReference>